<dbReference type="Gene3D" id="2.50.20.20">
    <property type="match status" value="1"/>
</dbReference>
<feature type="region of interest" description="Disordered" evidence="1">
    <location>
        <begin position="23"/>
        <end position="52"/>
    </location>
</feature>
<dbReference type="EMBL" id="BAAANF010000017">
    <property type="protein sequence ID" value="GAA1700122.1"/>
    <property type="molecule type" value="Genomic_DNA"/>
</dbReference>
<dbReference type="Proteomes" id="UP001500280">
    <property type="component" value="Unassembled WGS sequence"/>
</dbReference>
<evidence type="ECO:0000313" key="4">
    <source>
        <dbReference type="Proteomes" id="UP001500280"/>
    </source>
</evidence>
<proteinExistence type="predicted"/>
<evidence type="ECO:0000256" key="1">
    <source>
        <dbReference type="SAM" id="MobiDB-lite"/>
    </source>
</evidence>
<evidence type="ECO:0000256" key="2">
    <source>
        <dbReference type="SAM" id="SignalP"/>
    </source>
</evidence>
<keyword evidence="2" id="KW-0732">Signal</keyword>
<gene>
    <name evidence="3" type="ORF">GCM10009745_53570</name>
</gene>
<reference evidence="4" key="1">
    <citation type="journal article" date="2019" name="Int. J. Syst. Evol. Microbiol.">
        <title>The Global Catalogue of Microorganisms (GCM) 10K type strain sequencing project: providing services to taxonomists for standard genome sequencing and annotation.</title>
        <authorList>
            <consortium name="The Broad Institute Genomics Platform"/>
            <consortium name="The Broad Institute Genome Sequencing Center for Infectious Disease"/>
            <person name="Wu L."/>
            <person name="Ma J."/>
        </authorList>
    </citation>
    <scope>NUCLEOTIDE SEQUENCE [LARGE SCALE GENOMIC DNA]</scope>
    <source>
        <strain evidence="4">JCM 14307</strain>
    </source>
</reference>
<evidence type="ECO:0000313" key="3">
    <source>
        <dbReference type="EMBL" id="GAA1700122.1"/>
    </source>
</evidence>
<accession>A0ABP4U7D9</accession>
<evidence type="ECO:0008006" key="5">
    <source>
        <dbReference type="Google" id="ProtNLM"/>
    </source>
</evidence>
<organism evidence="3 4">
    <name type="scientific">Kribbella yunnanensis</name>
    <dbReference type="NCBI Taxonomy" id="190194"/>
    <lineage>
        <taxon>Bacteria</taxon>
        <taxon>Bacillati</taxon>
        <taxon>Actinomycetota</taxon>
        <taxon>Actinomycetes</taxon>
        <taxon>Propionibacteriales</taxon>
        <taxon>Kribbellaceae</taxon>
        <taxon>Kribbella</taxon>
    </lineage>
</organism>
<dbReference type="RefSeq" id="WP_344157632.1">
    <property type="nucleotide sequence ID" value="NZ_BAAANF010000017.1"/>
</dbReference>
<keyword evidence="4" id="KW-1185">Reference proteome</keyword>
<name>A0ABP4U7D9_9ACTN</name>
<dbReference type="PROSITE" id="PS51257">
    <property type="entry name" value="PROKAR_LIPOPROTEIN"/>
    <property type="match status" value="1"/>
</dbReference>
<comment type="caution">
    <text evidence="3">The sequence shown here is derived from an EMBL/GenBank/DDBJ whole genome shotgun (WGS) entry which is preliminary data.</text>
</comment>
<protein>
    <recommendedName>
        <fullName evidence="5">LppX_LprAFG lipoprotein</fullName>
    </recommendedName>
</protein>
<sequence>MSFPWIRTIATTALVAAATTACGPDQQQPASQSTPTPSTKAVVTTPTPTPTPTGVAELDAKALFAKAKAAILAADSVRLRGSVVEEGSKTAIDIHLTKTGGQGTFTVDGSPIGITVIGKTAYLQLSEKFIRAQGKAEKDTAAEINATVELLKGRWVKLTKKDSDFQDMIDLVTRETFVKNVFQPSGTLTKKPLTTVDGVASIGLFDGEGTLWVDSQTGRPVRIEAGTGGPAFGFSDYDRLKAPKAPAPDSVIDGKQMGL</sequence>
<feature type="signal peptide" evidence="2">
    <location>
        <begin position="1"/>
        <end position="23"/>
    </location>
</feature>
<feature type="chain" id="PRO_5047004431" description="LppX_LprAFG lipoprotein" evidence="2">
    <location>
        <begin position="24"/>
        <end position="259"/>
    </location>
</feature>